<dbReference type="VEuPathDB" id="FungiDB:BO82DRAFT_393786"/>
<dbReference type="GO" id="GO:0008239">
    <property type="term" value="F:dipeptidyl-peptidase activity"/>
    <property type="evidence" value="ECO:0007669"/>
    <property type="project" value="TreeGrafter"/>
</dbReference>
<gene>
    <name evidence="7" type="ORF">BO82DRAFT_393786</name>
</gene>
<evidence type="ECO:0000256" key="2">
    <source>
        <dbReference type="ARBA" id="ARBA00022670"/>
    </source>
</evidence>
<dbReference type="PANTHER" id="PTHR11010">
    <property type="entry name" value="PROTEASE S28 PRO-X CARBOXYPEPTIDASE-RELATED"/>
    <property type="match status" value="1"/>
</dbReference>
<dbReference type="AlphaFoldDB" id="A0A319C348"/>
<feature type="signal peptide" evidence="6">
    <location>
        <begin position="1"/>
        <end position="22"/>
    </location>
</feature>
<evidence type="ECO:0000313" key="8">
    <source>
        <dbReference type="Proteomes" id="UP000248340"/>
    </source>
</evidence>
<dbReference type="FunFam" id="3.40.50.1820:FF:000636">
    <property type="entry name" value="Serine peptidase, family S28, putative"/>
    <property type="match status" value="1"/>
</dbReference>
<dbReference type="SUPFAM" id="SSF53474">
    <property type="entry name" value="alpha/beta-Hydrolases"/>
    <property type="match status" value="1"/>
</dbReference>
<evidence type="ECO:0000256" key="1">
    <source>
        <dbReference type="ARBA" id="ARBA00011079"/>
    </source>
</evidence>
<dbReference type="PANTHER" id="PTHR11010:SF109">
    <property type="entry name" value="PEPTIDASE, FAMILY S28, PUTATIVE (AFU_ORTHOLOGUE AFUA_4G03790)-RELATED"/>
    <property type="match status" value="1"/>
</dbReference>
<feature type="chain" id="PRO_5016294665" evidence="6">
    <location>
        <begin position="23"/>
        <end position="564"/>
    </location>
</feature>
<accession>A0A319C348</accession>
<dbReference type="InterPro" id="IPR029058">
    <property type="entry name" value="AB_hydrolase_fold"/>
</dbReference>
<dbReference type="GO" id="GO:0070008">
    <property type="term" value="F:serine-type exopeptidase activity"/>
    <property type="evidence" value="ECO:0007669"/>
    <property type="project" value="InterPro"/>
</dbReference>
<dbReference type="GeneID" id="37141434"/>
<proteinExistence type="inferred from homology"/>
<keyword evidence="4" id="KW-0378">Hydrolase</keyword>
<reference evidence="7 8" key="1">
    <citation type="submission" date="2016-12" db="EMBL/GenBank/DDBJ databases">
        <title>The genomes of Aspergillus section Nigri reveals drivers in fungal speciation.</title>
        <authorList>
            <consortium name="DOE Joint Genome Institute"/>
            <person name="Vesth T.C."/>
            <person name="Nybo J."/>
            <person name="Theobald S."/>
            <person name="Brandl J."/>
            <person name="Frisvad J.C."/>
            <person name="Nielsen K.F."/>
            <person name="Lyhne E.K."/>
            <person name="Kogle M.E."/>
            <person name="Kuo A."/>
            <person name="Riley R."/>
            <person name="Clum A."/>
            <person name="Nolan M."/>
            <person name="Lipzen A."/>
            <person name="Salamov A."/>
            <person name="Henrissat B."/>
            <person name="Wiebenga A."/>
            <person name="De Vries R.P."/>
            <person name="Grigoriev I.V."/>
            <person name="Mortensen U.H."/>
            <person name="Andersen M.R."/>
            <person name="Baker S.E."/>
        </authorList>
    </citation>
    <scope>NUCLEOTIDE SEQUENCE [LARGE SCALE GENOMIC DNA]</scope>
    <source>
        <strain evidence="7 8">CBS 121591</strain>
    </source>
</reference>
<evidence type="ECO:0000256" key="5">
    <source>
        <dbReference type="ARBA" id="ARBA00023180"/>
    </source>
</evidence>
<dbReference type="RefSeq" id="XP_025489744.1">
    <property type="nucleotide sequence ID" value="XM_025638692.1"/>
</dbReference>
<keyword evidence="5" id="KW-0325">Glycoprotein</keyword>
<evidence type="ECO:0000256" key="3">
    <source>
        <dbReference type="ARBA" id="ARBA00022729"/>
    </source>
</evidence>
<dbReference type="Pfam" id="PF05577">
    <property type="entry name" value="Peptidase_S28"/>
    <property type="match status" value="1"/>
</dbReference>
<dbReference type="OrthoDB" id="1735038at2759"/>
<evidence type="ECO:0000256" key="4">
    <source>
        <dbReference type="ARBA" id="ARBA00022801"/>
    </source>
</evidence>
<keyword evidence="8" id="KW-1185">Reference proteome</keyword>
<keyword evidence="3 6" id="KW-0732">Signal</keyword>
<evidence type="ECO:0000256" key="6">
    <source>
        <dbReference type="SAM" id="SignalP"/>
    </source>
</evidence>
<dbReference type="InterPro" id="IPR008758">
    <property type="entry name" value="Peptidase_S28"/>
</dbReference>
<dbReference type="EMBL" id="KZ821718">
    <property type="protein sequence ID" value="PYH79544.1"/>
    <property type="molecule type" value="Genomic_DNA"/>
</dbReference>
<organism evidence="7 8">
    <name type="scientific">Aspergillus uvarum CBS 121591</name>
    <dbReference type="NCBI Taxonomy" id="1448315"/>
    <lineage>
        <taxon>Eukaryota</taxon>
        <taxon>Fungi</taxon>
        <taxon>Dikarya</taxon>
        <taxon>Ascomycota</taxon>
        <taxon>Pezizomycotina</taxon>
        <taxon>Eurotiomycetes</taxon>
        <taxon>Eurotiomycetidae</taxon>
        <taxon>Eurotiales</taxon>
        <taxon>Aspergillaceae</taxon>
        <taxon>Aspergillus</taxon>
        <taxon>Aspergillus subgen. Circumdati</taxon>
    </lineage>
</organism>
<dbReference type="Proteomes" id="UP000248340">
    <property type="component" value="Unassembled WGS sequence"/>
</dbReference>
<keyword evidence="2" id="KW-0645">Protease</keyword>
<sequence length="564" mass="62215">MYVKLSCLAAIAIALLPSSVVGRGKKIPFGRDVQLLAELGIEPDLDRHEYASIHSAVSHTAMVAIKDEYISIPIDHNNASAGTYRNRFWVSDEFYQAGNPILVYDAGETEAASVAQAHLTSSLSFFRSMLEEFNAMGIIWEHSVRYYGKSTPFPVDYDTPPENYQYLTTKQALADLPYFARNFSRKAHPDVDLTPAGTPWVMIGGSYAGIRAALTRQEYPDTIFAAWSSSAPVQAQVNMTNYFDQVYRGLVASGWTNCTKDIRAGLEYIDEQLSSNQTAGSVKQLFLGSEAEKNSNGDFTAALVAMYGSFQSYGMDGGTTSLGAFCEYMETDPNTNQTAGPDGLAPIYGKQYVAERWAAWPVLTAFVNQNMDTNCKGENTSLPLECDLSKPYGDPSTISWTWQYCTEWGFYQANNAGPHALLSSYQTLEYQQHICNRQFPDAIKKGLLPAQPLTDQTNREFGGWTIRPSNTYTSGGEFDPWRTLSVLSTEATAPQGVQFSSDIPSCGVTTNENTVFGYILENSEHCFDFQMLPTAGKLSREMFTTALLQWLPCFGTGAGTSTRS</sequence>
<protein>
    <submittedName>
        <fullName evidence="7">Peptidase S28</fullName>
    </submittedName>
</protein>
<dbReference type="Gene3D" id="3.40.50.1820">
    <property type="entry name" value="alpha/beta hydrolase"/>
    <property type="match status" value="2"/>
</dbReference>
<name>A0A319C348_9EURO</name>
<dbReference type="GO" id="GO:0006508">
    <property type="term" value="P:proteolysis"/>
    <property type="evidence" value="ECO:0007669"/>
    <property type="project" value="UniProtKB-KW"/>
</dbReference>
<comment type="similarity">
    <text evidence="1">Belongs to the peptidase S28 family.</text>
</comment>
<evidence type="ECO:0000313" key="7">
    <source>
        <dbReference type="EMBL" id="PYH79544.1"/>
    </source>
</evidence>